<dbReference type="InParanoid" id="A0A1Y2M949"/>
<evidence type="ECO:0000256" key="1">
    <source>
        <dbReference type="SAM" id="MobiDB-lite"/>
    </source>
</evidence>
<organism evidence="2 3">
    <name type="scientific">Epicoccum nigrum</name>
    <name type="common">Soil fungus</name>
    <name type="synonym">Epicoccum purpurascens</name>
    <dbReference type="NCBI Taxonomy" id="105696"/>
    <lineage>
        <taxon>Eukaryota</taxon>
        <taxon>Fungi</taxon>
        <taxon>Dikarya</taxon>
        <taxon>Ascomycota</taxon>
        <taxon>Pezizomycotina</taxon>
        <taxon>Dothideomycetes</taxon>
        <taxon>Pleosporomycetidae</taxon>
        <taxon>Pleosporales</taxon>
        <taxon>Pleosporineae</taxon>
        <taxon>Didymellaceae</taxon>
        <taxon>Epicoccum</taxon>
    </lineage>
</organism>
<dbReference type="PANTHER" id="PTHR38790">
    <property type="entry name" value="2EXR DOMAIN-CONTAINING PROTEIN-RELATED"/>
    <property type="match status" value="1"/>
</dbReference>
<dbReference type="EMBL" id="KZ107840">
    <property type="protein sequence ID" value="OSS51758.1"/>
    <property type="molecule type" value="Genomic_DNA"/>
</dbReference>
<feature type="compositionally biased region" description="Basic residues" evidence="1">
    <location>
        <begin position="1"/>
        <end position="19"/>
    </location>
</feature>
<dbReference type="AlphaFoldDB" id="A0A1Y2M949"/>
<protein>
    <submittedName>
        <fullName evidence="2">Uncharacterized protein</fullName>
    </submittedName>
</protein>
<gene>
    <name evidence="2" type="ORF">B5807_03375</name>
</gene>
<dbReference type="Proteomes" id="UP000193240">
    <property type="component" value="Unassembled WGS sequence"/>
</dbReference>
<feature type="region of interest" description="Disordered" evidence="1">
    <location>
        <begin position="1"/>
        <end position="35"/>
    </location>
</feature>
<keyword evidence="3" id="KW-1185">Reference proteome</keyword>
<dbReference type="PANTHER" id="PTHR38790:SF4">
    <property type="entry name" value="2EXR DOMAIN-CONTAINING PROTEIN"/>
    <property type="match status" value="1"/>
</dbReference>
<name>A0A1Y2M949_EPING</name>
<proteinExistence type="predicted"/>
<evidence type="ECO:0000313" key="2">
    <source>
        <dbReference type="EMBL" id="OSS51758.1"/>
    </source>
</evidence>
<sequence>MARNRRAVSAAVRKRKRQQKANDNSPHGQLHDQPSDEVVVATSAVDLTEQNAVQSPLLRLPAELRNSIWKLAYSDRYINVSMHRFMPRGHYFLHFEGQAPDLVCKQHWAEVVLMFMQTCTFSFEDEDAFEEFLTTDSSIIAQVRRIAFQIDFSHYIKMSNAGNWVDLLRMMILLSKERLKGSHYSTTRWEDALIRISGLSDKLESLEGVQISAKSEPVKHWKSKPFDVSGDSNWEEVGMAEIVRFFQQYRLKRELTSYVVTRFEDHEEDLDRFAQLSAQVRDHLLDYMGYERMNVE</sequence>
<evidence type="ECO:0000313" key="3">
    <source>
        <dbReference type="Proteomes" id="UP000193240"/>
    </source>
</evidence>
<reference evidence="2 3" key="1">
    <citation type="journal article" date="2017" name="Genome Announc.">
        <title>Genome sequence of the saprophytic ascomycete Epicoccum nigrum ICMP 19927 strain isolated from New Zealand.</title>
        <authorList>
            <person name="Fokin M."/>
            <person name="Fleetwood D."/>
            <person name="Weir B.S."/>
            <person name="Villas-Boas S.G."/>
        </authorList>
    </citation>
    <scope>NUCLEOTIDE SEQUENCE [LARGE SCALE GENOMIC DNA]</scope>
    <source>
        <strain evidence="2 3">ICMP 19927</strain>
    </source>
</reference>
<accession>A0A1Y2M949</accession>